<feature type="domain" description="TfoX N-terminal" evidence="1">
    <location>
        <begin position="28"/>
        <end position="112"/>
    </location>
</feature>
<dbReference type="Pfam" id="PF04993">
    <property type="entry name" value="TfoX_N"/>
    <property type="match status" value="1"/>
</dbReference>
<evidence type="ECO:0000259" key="1">
    <source>
        <dbReference type="Pfam" id="PF04993"/>
    </source>
</evidence>
<dbReference type="InterPro" id="IPR007076">
    <property type="entry name" value="TfoX_N"/>
</dbReference>
<name>A0A6J4UGE0_9BACT</name>
<evidence type="ECO:0000313" key="2">
    <source>
        <dbReference type="EMBL" id="CAA9547862.1"/>
    </source>
</evidence>
<accession>A0A6J4UGE0</accession>
<dbReference type="AlphaFoldDB" id="A0A6J4UGE0"/>
<proteinExistence type="predicted"/>
<organism evidence="2">
    <name type="scientific">uncultured Thermomicrobiales bacterium</name>
    <dbReference type="NCBI Taxonomy" id="1645740"/>
    <lineage>
        <taxon>Bacteria</taxon>
        <taxon>Pseudomonadati</taxon>
        <taxon>Thermomicrobiota</taxon>
        <taxon>Thermomicrobia</taxon>
        <taxon>Thermomicrobiales</taxon>
        <taxon>environmental samples</taxon>
    </lineage>
</organism>
<reference evidence="2" key="1">
    <citation type="submission" date="2020-02" db="EMBL/GenBank/DDBJ databases">
        <authorList>
            <person name="Meier V. D."/>
        </authorList>
    </citation>
    <scope>NUCLEOTIDE SEQUENCE</scope>
    <source>
        <strain evidence="2">AVDCRST_MAG59</strain>
    </source>
</reference>
<dbReference type="Gene3D" id="3.30.1460.30">
    <property type="entry name" value="YgaC/TfoX-N like chaperone"/>
    <property type="match status" value="1"/>
</dbReference>
<sequence length="125" mass="13713">MSDRDAVLDGLRRDLEAAADAVTPPPVLRFRSMFGGVGVYADGPMFAAITEAGLALKLPPADRETLIEHWGTVPFQYRPNGPISKNKILIPDEVRTDPERLAPWLERSIDFAAADAPKSDRKRAS</sequence>
<dbReference type="SUPFAM" id="SSF159894">
    <property type="entry name" value="YgaC/TfoX-N like"/>
    <property type="match status" value="1"/>
</dbReference>
<gene>
    <name evidence="2" type="ORF">AVDCRST_MAG59-1474</name>
</gene>
<dbReference type="EMBL" id="CADCWF010000091">
    <property type="protein sequence ID" value="CAA9547862.1"/>
    <property type="molecule type" value="Genomic_DNA"/>
</dbReference>
<protein>
    <recommendedName>
        <fullName evidence="1">TfoX N-terminal domain-containing protein</fullName>
    </recommendedName>
</protein>